<proteinExistence type="predicted"/>
<sequence>MGLHRGIKPTVLPRLLAPNRAVSHSEEPSISASGLRGITRPPARTIRRPNFPGSLKDHDIAADRKKAHKLLKLGPVNCAAASIEASRFATATFHGKSVAGVTPNLGGMAAPRKAGERGT</sequence>
<dbReference type="Proteomes" id="UP001281614">
    <property type="component" value="Unassembled WGS sequence"/>
</dbReference>
<evidence type="ECO:0000313" key="3">
    <source>
        <dbReference type="Proteomes" id="UP001281614"/>
    </source>
</evidence>
<comment type="caution">
    <text evidence="2">The sequence shown here is derived from an EMBL/GenBank/DDBJ whole genome shotgun (WGS) entry which is preliminary data.</text>
</comment>
<keyword evidence="3" id="KW-1185">Reference proteome</keyword>
<dbReference type="EMBL" id="VYYT01000880">
    <property type="protein sequence ID" value="KAK2728498.1"/>
    <property type="molecule type" value="Genomic_DNA"/>
</dbReference>
<feature type="region of interest" description="Disordered" evidence="1">
    <location>
        <begin position="20"/>
        <end position="58"/>
    </location>
</feature>
<feature type="region of interest" description="Disordered" evidence="1">
    <location>
        <begin position="99"/>
        <end position="119"/>
    </location>
</feature>
<protein>
    <submittedName>
        <fullName evidence="2">Uncharacterized protein</fullName>
    </submittedName>
</protein>
<organism evidence="2 3">
    <name type="scientific">Colletotrichum kahawae</name>
    <name type="common">Coffee berry disease fungus</name>
    <dbReference type="NCBI Taxonomy" id="34407"/>
    <lineage>
        <taxon>Eukaryota</taxon>
        <taxon>Fungi</taxon>
        <taxon>Dikarya</taxon>
        <taxon>Ascomycota</taxon>
        <taxon>Pezizomycotina</taxon>
        <taxon>Sordariomycetes</taxon>
        <taxon>Hypocreomycetidae</taxon>
        <taxon>Glomerellales</taxon>
        <taxon>Glomerellaceae</taxon>
        <taxon>Colletotrichum</taxon>
        <taxon>Colletotrichum gloeosporioides species complex</taxon>
    </lineage>
</organism>
<evidence type="ECO:0000313" key="2">
    <source>
        <dbReference type="EMBL" id="KAK2728498.1"/>
    </source>
</evidence>
<evidence type="ECO:0000256" key="1">
    <source>
        <dbReference type="SAM" id="MobiDB-lite"/>
    </source>
</evidence>
<gene>
    <name evidence="2" type="ORF">CKAH01_10970</name>
</gene>
<name>A0AAD9XW75_COLKA</name>
<reference evidence="2" key="1">
    <citation type="submission" date="2023-02" db="EMBL/GenBank/DDBJ databases">
        <title>Colletotrichum kahawae CIFC_Que2 genome sequencing and assembly.</title>
        <authorList>
            <person name="Baroncelli R."/>
        </authorList>
    </citation>
    <scope>NUCLEOTIDE SEQUENCE</scope>
    <source>
        <strain evidence="2">CIFC_Que2</strain>
    </source>
</reference>
<accession>A0AAD9XW75</accession>
<dbReference type="AlphaFoldDB" id="A0AAD9XW75"/>